<dbReference type="InterPro" id="IPR026838">
    <property type="entry name" value="YheC/D"/>
</dbReference>
<dbReference type="SUPFAM" id="SSF56059">
    <property type="entry name" value="Glutathione synthetase ATP-binding domain-like"/>
    <property type="match status" value="1"/>
</dbReference>
<organism evidence="1 2">
    <name type="scientific">Tepidibacillus fermentans</name>
    <dbReference type="NCBI Taxonomy" id="1281767"/>
    <lineage>
        <taxon>Bacteria</taxon>
        <taxon>Bacillati</taxon>
        <taxon>Bacillota</taxon>
        <taxon>Bacilli</taxon>
        <taxon>Bacillales</taxon>
        <taxon>Bacillaceae</taxon>
        <taxon>Tepidibacillus</taxon>
    </lineage>
</organism>
<evidence type="ECO:0000313" key="1">
    <source>
        <dbReference type="EMBL" id="TCS83597.1"/>
    </source>
</evidence>
<dbReference type="Pfam" id="PF14398">
    <property type="entry name" value="ATPgrasp_YheCD"/>
    <property type="match status" value="1"/>
</dbReference>
<dbReference type="OrthoDB" id="7869153at2"/>
<reference evidence="1 2" key="1">
    <citation type="submission" date="2019-03" db="EMBL/GenBank/DDBJ databases">
        <title>Genomic Encyclopedia of Type Strains, Phase IV (KMG-IV): sequencing the most valuable type-strain genomes for metagenomic binning, comparative biology and taxonomic classification.</title>
        <authorList>
            <person name="Goeker M."/>
        </authorList>
    </citation>
    <scope>NUCLEOTIDE SEQUENCE [LARGE SCALE GENOMIC DNA]</scope>
    <source>
        <strain evidence="1 2">DSM 23802</strain>
    </source>
</reference>
<gene>
    <name evidence="1" type="ORF">EDD72_104152</name>
</gene>
<protein>
    <submittedName>
        <fullName evidence="1">Glutathione synthase/RimK-type ligase-like ATP-grasp enzyme</fullName>
    </submittedName>
</protein>
<proteinExistence type="predicted"/>
<dbReference type="Gene3D" id="3.30.470.20">
    <property type="entry name" value="ATP-grasp fold, B domain"/>
    <property type="match status" value="1"/>
</dbReference>
<keyword evidence="1" id="KW-0436">Ligase</keyword>
<evidence type="ECO:0000313" key="2">
    <source>
        <dbReference type="Proteomes" id="UP000295788"/>
    </source>
</evidence>
<accession>A0A4R3KIZ8</accession>
<dbReference type="GO" id="GO:0016874">
    <property type="term" value="F:ligase activity"/>
    <property type="evidence" value="ECO:0007669"/>
    <property type="project" value="UniProtKB-KW"/>
</dbReference>
<dbReference type="Proteomes" id="UP000295788">
    <property type="component" value="Unassembled WGS sequence"/>
</dbReference>
<sequence>MTSISTKLLVFPSGSDIIFLSKRIMNQMGLIPNQRIYLFFGMKEVTVKVLEKKSNQHLIILSSAVQRKIHLPYQKQIMIKRETDGIRIGPIIGILTTDYTGKKFSNSSLKYPQHFSQFFKKLLEPESIYPAFYFVFTPDQVNWQSKTVNGLFYLPKKKGEEWQQSKVPLPDVVYNRVPNRTTEKTPLVVQFKDNYQQLGGKLFNQDFFNKWEMHQLLSPDDRIKQYFPETYIHPHLHTMEYMLNKYPLIYLKPAGGSLGLGIYKIQKEKNHYLLSYRQQNRNRMIAFKNLDALYRAIFKNKQKSNYYLIQQGIHLLTYNKRPVDFRVHLHKNRANKWNVVAIGAKVAGNGSVTTHIRTGGKLLDAKQFIELKFHSEPSKMIARLKQVAIQIAQIVEEKLGTPIGELGLDMGIDHDAQIWLFEVNSKPGRSIFKHPHLKMASHTSSRYLLEYGIYLSGF</sequence>
<keyword evidence="2" id="KW-1185">Reference proteome</keyword>
<name>A0A4R3KIZ8_9BACI</name>
<comment type="caution">
    <text evidence="1">The sequence shown here is derived from an EMBL/GenBank/DDBJ whole genome shotgun (WGS) entry which is preliminary data.</text>
</comment>
<dbReference type="AlphaFoldDB" id="A0A4R3KIZ8"/>
<dbReference type="EMBL" id="SMAB01000004">
    <property type="protein sequence ID" value="TCS83597.1"/>
    <property type="molecule type" value="Genomic_DNA"/>
</dbReference>